<dbReference type="InterPro" id="IPR013780">
    <property type="entry name" value="Glyco_hydro_b"/>
</dbReference>
<protein>
    <recommendedName>
        <fullName evidence="2">alpha-L-fucosidase</fullName>
        <ecNumber evidence="2">3.2.1.51</ecNumber>
    </recommendedName>
</protein>
<dbReference type="Gene3D" id="3.20.20.80">
    <property type="entry name" value="Glycosidases"/>
    <property type="match status" value="1"/>
</dbReference>
<dbReference type="Gene3D" id="2.60.40.1180">
    <property type="entry name" value="Golgi alpha-mannosidase II"/>
    <property type="match status" value="1"/>
</dbReference>
<feature type="compositionally biased region" description="Pro residues" evidence="6">
    <location>
        <begin position="354"/>
        <end position="369"/>
    </location>
</feature>
<feature type="compositionally biased region" description="Pro residues" evidence="6">
    <location>
        <begin position="300"/>
        <end position="310"/>
    </location>
</feature>
<proteinExistence type="inferred from homology"/>
<dbReference type="InterPro" id="IPR000933">
    <property type="entry name" value="Glyco_hydro_29"/>
</dbReference>
<dbReference type="Pfam" id="PF01120">
    <property type="entry name" value="Alpha_L_fucos"/>
    <property type="match status" value="1"/>
</dbReference>
<dbReference type="GO" id="GO:0005975">
    <property type="term" value="P:carbohydrate metabolic process"/>
    <property type="evidence" value="ECO:0007669"/>
    <property type="project" value="InterPro"/>
</dbReference>
<feature type="region of interest" description="Disordered" evidence="6">
    <location>
        <begin position="350"/>
        <end position="382"/>
    </location>
</feature>
<comment type="similarity">
    <text evidence="1">Belongs to the glycosyl hydrolase 29 family.</text>
</comment>
<dbReference type="GO" id="GO:0004560">
    <property type="term" value="F:alpha-L-fucosidase activity"/>
    <property type="evidence" value="ECO:0007669"/>
    <property type="project" value="UniProtKB-EC"/>
</dbReference>
<dbReference type="Proteomes" id="UP000298327">
    <property type="component" value="Unassembled WGS sequence"/>
</dbReference>
<dbReference type="PANTHER" id="PTHR28027">
    <property type="entry name" value="TRANSCRIPTIONAL REGULATOR MIT1"/>
    <property type="match status" value="1"/>
</dbReference>
<evidence type="ECO:0000256" key="1">
    <source>
        <dbReference type="ARBA" id="ARBA00007951"/>
    </source>
</evidence>
<keyword evidence="4" id="KW-0378">Hydrolase</keyword>
<feature type="compositionally biased region" description="Low complexity" evidence="6">
    <location>
        <begin position="370"/>
        <end position="379"/>
    </location>
</feature>
<dbReference type="InterPro" id="IPR017853">
    <property type="entry name" value="GH"/>
</dbReference>
<keyword evidence="9" id="KW-1185">Reference proteome</keyword>
<evidence type="ECO:0000256" key="4">
    <source>
        <dbReference type="ARBA" id="ARBA00022801"/>
    </source>
</evidence>
<feature type="region of interest" description="Disordered" evidence="6">
    <location>
        <begin position="101"/>
        <end position="137"/>
    </location>
</feature>
<keyword evidence="5" id="KW-0326">Glycosidase</keyword>
<sequence length="1314" mass="142149">MSSPTEGSAPAGSAWSEPPWSGWIETTGDALLILEAARRGLIPRVTRRLVDSERKMITSGSVFVFDEDESGIKRWTDGYFWSPSRILGNFLLYRETEKRGAGHRGARTEVTEVTEPAQNADGSKDGQALSRPRGETSRLGIDRHRERSLVGSLTNSYKFKSGGMMKKTFSLTINGVSQHLISYYKIEDVEQGRLRSPSAYPELASLDISPEYLDKTHFRNPPKLEIGVDGIPRYRGEADDVEPSPHVLNPSLAAGSVALLSEPTDLVETHSKRGKRYDPYHSASKRSRKAKAVQSEAASPPDPYAVPPSPYTDPNMMMQHHYAAYGMGMSPHNYYQMGYPLPPGVFSGQVPYAASPPPGGASSPPPPGSPSQNGAAGAPASPPPGVAPYAAMDPAQAQAYYPYYAPPGAIEAAVADAQAKSGEGEEGAQAVADEAPIANPEPVVGTAPQTLGLGTDDSQAHGACAAIAMLTRMASAGLTTFLSAWVHVYELSQTVFSPPATPAAPEAAANIKNITNFTKLNLSPVFDTKAVASGPGDSSANFDGNGRSFPVELLPSSPTYTYNGIEFDLPPFHNLSALDTVRSNGQSLNITSGRFQSFHALGAAIWPPSSNPAPAVSNVTLHFSDGSSEDMTIIISPWFSAGAVFPGPIYVPYHYANPSLDSNLTIDTNNTHIQYSTARICNDKNLTALTLPPQSSNTNFFSITLLSAQAATLTNTSAPALSVQAVRSTTKWFDNSTTAGPGAQIIEVTINNLSPLNADLLQWITTNHTVHLDSSSLTTAVPGSFRRLRSNDQVIVSVGVQNIDGVVPGSNATATVLIKDQNGTQVTTIGGDQKFPVTAGVPAYENTDASLSTHEAPDWYNDAKFGIFIHWGIYSVPAWAPTGNQYAAWYNWDLHNPANADSPTWVRHREVYGENVLYDDFIANWTASLWNPDDWIDLFADAGAKYFVLVTKHHDGFSLFDTGNSSQRNSILLGPKRDIVKELLDSAKKNHPEMRRGVSAHVIAFLRGVLTRRTPKLYYSLPEWFNPDYGIYGHQSFPGHPALYAYNGSCCEPYVGYTPVENFLEDVQKPQMESLFYTYDAEMLWCDIGYATAFPEIAGDWYNYAASQGRQVVRDDRCGDNQTDFSTPEYATYSAVLASKWETSEGMDPFSYAYNSDTPPDAYKNASIIIPKLVDIVSKGGNYLLGVGPKEDGTIISPMTDPLREVGQWLKSAGEAIFGTRVWWMAAADETPGFSNVRFTTTPDAFYVTALARPNGSVTTPAPVPIAPRDTVTMLGGSGVALNWTSSAGNVTIQVPDSEVDMVKYAWVFKVAYA</sequence>
<evidence type="ECO:0000256" key="2">
    <source>
        <dbReference type="ARBA" id="ARBA00012662"/>
    </source>
</evidence>
<dbReference type="PANTHER" id="PTHR28027:SF2">
    <property type="entry name" value="TRANSCRIPTIONAL REGULATOR MIT1"/>
    <property type="match status" value="1"/>
</dbReference>
<evidence type="ECO:0000256" key="6">
    <source>
        <dbReference type="SAM" id="MobiDB-lite"/>
    </source>
</evidence>
<evidence type="ECO:0000313" key="8">
    <source>
        <dbReference type="EMBL" id="TFY70584.1"/>
    </source>
</evidence>
<reference evidence="8 9" key="1">
    <citation type="submission" date="2019-02" db="EMBL/GenBank/DDBJ databases">
        <title>Genome sequencing of the rare red list fungi Dentipellis fragilis.</title>
        <authorList>
            <person name="Buettner E."/>
            <person name="Kellner H."/>
        </authorList>
    </citation>
    <scope>NUCLEOTIDE SEQUENCE [LARGE SCALE GENOMIC DNA]</scope>
    <source>
        <strain evidence="8 9">DSM 105465</strain>
    </source>
</reference>
<dbReference type="SMART" id="SM00812">
    <property type="entry name" value="Alpha_L_fucos"/>
    <property type="match status" value="1"/>
</dbReference>
<evidence type="ECO:0000256" key="3">
    <source>
        <dbReference type="ARBA" id="ARBA00022729"/>
    </source>
</evidence>
<dbReference type="InterPro" id="IPR018608">
    <property type="entry name" value="Gti1/Pac2"/>
</dbReference>
<evidence type="ECO:0000313" key="9">
    <source>
        <dbReference type="Proteomes" id="UP000298327"/>
    </source>
</evidence>
<gene>
    <name evidence="8" type="ORF">EVG20_g2427</name>
</gene>
<evidence type="ECO:0000256" key="5">
    <source>
        <dbReference type="ARBA" id="ARBA00023295"/>
    </source>
</evidence>
<comment type="caution">
    <text evidence="8">The sequence shown here is derived from an EMBL/GenBank/DDBJ whole genome shotgun (WGS) entry which is preliminary data.</text>
</comment>
<accession>A0A4Y9Z835</accession>
<dbReference type="EMBL" id="SEOQ01000094">
    <property type="protein sequence ID" value="TFY70584.1"/>
    <property type="molecule type" value="Genomic_DNA"/>
</dbReference>
<feature type="compositionally biased region" description="Basic and acidic residues" evidence="6">
    <location>
        <begin position="267"/>
        <end position="279"/>
    </location>
</feature>
<feature type="region of interest" description="Disordered" evidence="6">
    <location>
        <begin position="264"/>
        <end position="310"/>
    </location>
</feature>
<feature type="compositionally biased region" description="Basic and acidic residues" evidence="6">
    <location>
        <begin position="101"/>
        <end position="110"/>
    </location>
</feature>
<name>A0A4Y9Z835_9AGAM</name>
<dbReference type="EC" id="3.2.1.51" evidence="2"/>
<evidence type="ECO:0000259" key="7">
    <source>
        <dbReference type="Pfam" id="PF01120"/>
    </source>
</evidence>
<dbReference type="STRING" id="205917.A0A4Y9Z835"/>
<dbReference type="OrthoDB" id="5572844at2759"/>
<keyword evidence="3" id="KW-0732">Signal</keyword>
<dbReference type="Pfam" id="PF09729">
    <property type="entry name" value="Gti1_Pac2"/>
    <property type="match status" value="1"/>
</dbReference>
<dbReference type="SUPFAM" id="SSF51445">
    <property type="entry name" value="(Trans)glycosidases"/>
    <property type="match status" value="1"/>
</dbReference>
<feature type="region of interest" description="Disordered" evidence="6">
    <location>
        <begin position="1"/>
        <end position="21"/>
    </location>
</feature>
<feature type="domain" description="Glycoside hydrolase family 29 N-terminal" evidence="7">
    <location>
        <begin position="843"/>
        <end position="1215"/>
    </location>
</feature>
<feature type="region of interest" description="Disordered" evidence="6">
    <location>
        <begin position="435"/>
        <end position="454"/>
    </location>
</feature>
<dbReference type="GO" id="GO:0003677">
    <property type="term" value="F:DNA binding"/>
    <property type="evidence" value="ECO:0007669"/>
    <property type="project" value="TreeGrafter"/>
</dbReference>
<organism evidence="8 9">
    <name type="scientific">Dentipellis fragilis</name>
    <dbReference type="NCBI Taxonomy" id="205917"/>
    <lineage>
        <taxon>Eukaryota</taxon>
        <taxon>Fungi</taxon>
        <taxon>Dikarya</taxon>
        <taxon>Basidiomycota</taxon>
        <taxon>Agaricomycotina</taxon>
        <taxon>Agaricomycetes</taxon>
        <taxon>Russulales</taxon>
        <taxon>Hericiaceae</taxon>
        <taxon>Dentipellis</taxon>
    </lineage>
</organism>
<dbReference type="InterPro" id="IPR057739">
    <property type="entry name" value="Glyco_hydro_29_N"/>
</dbReference>